<protein>
    <submittedName>
        <fullName evidence="1">Uncharacterized protein</fullName>
    </submittedName>
</protein>
<evidence type="ECO:0000313" key="2">
    <source>
        <dbReference type="Proteomes" id="UP000799291"/>
    </source>
</evidence>
<organism evidence="1 2">
    <name type="scientific">Lentithecium fluviatile CBS 122367</name>
    <dbReference type="NCBI Taxonomy" id="1168545"/>
    <lineage>
        <taxon>Eukaryota</taxon>
        <taxon>Fungi</taxon>
        <taxon>Dikarya</taxon>
        <taxon>Ascomycota</taxon>
        <taxon>Pezizomycotina</taxon>
        <taxon>Dothideomycetes</taxon>
        <taxon>Pleosporomycetidae</taxon>
        <taxon>Pleosporales</taxon>
        <taxon>Massarineae</taxon>
        <taxon>Lentitheciaceae</taxon>
        <taxon>Lentithecium</taxon>
    </lineage>
</organism>
<accession>A0A6G1JEI5</accession>
<dbReference type="EMBL" id="MU005573">
    <property type="protein sequence ID" value="KAF2688886.1"/>
    <property type="molecule type" value="Genomic_DNA"/>
</dbReference>
<evidence type="ECO:0000313" key="1">
    <source>
        <dbReference type="EMBL" id="KAF2688886.1"/>
    </source>
</evidence>
<dbReference type="OrthoDB" id="3793524at2759"/>
<gene>
    <name evidence="1" type="ORF">K458DRAFT_251443</name>
</gene>
<feature type="non-terminal residue" evidence="1">
    <location>
        <position position="1"/>
    </location>
</feature>
<name>A0A6G1JEI5_9PLEO</name>
<proteinExistence type="predicted"/>
<feature type="non-terminal residue" evidence="1">
    <location>
        <position position="252"/>
    </location>
</feature>
<dbReference type="AlphaFoldDB" id="A0A6G1JEI5"/>
<keyword evidence="2" id="KW-1185">Reference proteome</keyword>
<dbReference type="Proteomes" id="UP000799291">
    <property type="component" value="Unassembled WGS sequence"/>
</dbReference>
<sequence length="252" mass="29054">PYVSLGYLDIEEVRKYKDMRALLNYIHPDRLRNALKGPMLDIVEDTTEHVLAWRVPKMMLILICGRPAITKFLRTLEREDGESSRGAPVQQELRIPRGTASHVGFRIMLSWMKGACYEASMGTTEPIRVPKNLFTAISLARTLDLFGLHRDACRVDNIIADHHFRRPIYPDEIAAVWKCLPRDNKYLFGIVNVLRERIKKFEDGKGKPLHKGVLAYLEENSGLSARVRDPEVNEQFKPFFGTKWCEFLGKEK</sequence>
<reference evidence="1" key="1">
    <citation type="journal article" date="2020" name="Stud. Mycol.">
        <title>101 Dothideomycetes genomes: a test case for predicting lifestyles and emergence of pathogens.</title>
        <authorList>
            <person name="Haridas S."/>
            <person name="Albert R."/>
            <person name="Binder M."/>
            <person name="Bloem J."/>
            <person name="Labutti K."/>
            <person name="Salamov A."/>
            <person name="Andreopoulos B."/>
            <person name="Baker S."/>
            <person name="Barry K."/>
            <person name="Bills G."/>
            <person name="Bluhm B."/>
            <person name="Cannon C."/>
            <person name="Castanera R."/>
            <person name="Culley D."/>
            <person name="Daum C."/>
            <person name="Ezra D."/>
            <person name="Gonzalez J."/>
            <person name="Henrissat B."/>
            <person name="Kuo A."/>
            <person name="Liang C."/>
            <person name="Lipzen A."/>
            <person name="Lutzoni F."/>
            <person name="Magnuson J."/>
            <person name="Mondo S."/>
            <person name="Nolan M."/>
            <person name="Ohm R."/>
            <person name="Pangilinan J."/>
            <person name="Park H.-J."/>
            <person name="Ramirez L."/>
            <person name="Alfaro M."/>
            <person name="Sun H."/>
            <person name="Tritt A."/>
            <person name="Yoshinaga Y."/>
            <person name="Zwiers L.-H."/>
            <person name="Turgeon B."/>
            <person name="Goodwin S."/>
            <person name="Spatafora J."/>
            <person name="Crous P."/>
            <person name="Grigoriev I."/>
        </authorList>
    </citation>
    <scope>NUCLEOTIDE SEQUENCE</scope>
    <source>
        <strain evidence="1">CBS 122367</strain>
    </source>
</reference>